<evidence type="ECO:0000256" key="1">
    <source>
        <dbReference type="RuleBase" id="RU003651"/>
    </source>
</evidence>
<keyword evidence="4" id="KW-0645">Protease</keyword>
<dbReference type="Gene3D" id="1.10.8.60">
    <property type="match status" value="1"/>
</dbReference>
<evidence type="ECO:0000259" key="3">
    <source>
        <dbReference type="SMART" id="SM00382"/>
    </source>
</evidence>
<dbReference type="Pfam" id="PF01434">
    <property type="entry name" value="Peptidase_M41"/>
    <property type="match status" value="1"/>
</dbReference>
<dbReference type="InterPro" id="IPR037219">
    <property type="entry name" value="Peptidase_M41-like"/>
</dbReference>
<dbReference type="AlphaFoldDB" id="J0CBY5"/>
<gene>
    <name evidence="4" type="ORF">Rleg4DRAFT_2297</name>
</gene>
<proteinExistence type="inferred from homology"/>
<evidence type="ECO:0000313" key="5">
    <source>
        <dbReference type="Proteomes" id="UP000005732"/>
    </source>
</evidence>
<accession>J0CBY5</accession>
<dbReference type="Proteomes" id="UP000005732">
    <property type="component" value="Unassembled WGS sequence"/>
</dbReference>
<dbReference type="InterPro" id="IPR003593">
    <property type="entry name" value="AAA+_ATPase"/>
</dbReference>
<dbReference type="InterPro" id="IPR003960">
    <property type="entry name" value="ATPase_AAA_CS"/>
</dbReference>
<dbReference type="EMBL" id="JH719395">
    <property type="protein sequence ID" value="EJC80662.1"/>
    <property type="molecule type" value="Genomic_DNA"/>
</dbReference>
<dbReference type="SMART" id="SM00382">
    <property type="entry name" value="AAA"/>
    <property type="match status" value="1"/>
</dbReference>
<sequence length="662" mass="72247">MAISTINAKMASSVETFALYRTFERALEQCNDFKLGGPGIVGLVTPEGKAAEDYKACAVAFLYEGVERDDWDNVGYACISATDKPDHVKSEFAGKCWRRNRAIVITETRNLPLLVSVAVDKFIELDTIGEDDLRVACAYVLKLKMTAKQARQLLAFPPDLMFAAIRRNSTAADAIRRLNSVSPTSPAVKPIEESLPRLEELHGYGDAKEWGLQLAKDLAAWKAGILKWSEVDRGLLLSGPPGVGKTIFARALAETCEVNFVATSVVQWQAKGHLGDLLKAMRAEFASAVNKAPCILLLDELDSIGDRNTFTGEHASYSIQIVNALLEALDGSVKRDGLVVIGATNFPGKIDAAIRRPGRLDRHVVIGMPSSADRVAIIGQMLGEHELTDLHTLGPLTEAMAGADLAQMVRDAKKRARREDRRVTLSDLTSQLPELIQITGYYRHTVAIHEAGHTVVGNALGLGMFVGVTVVNQLNPRFELQSAGGARFEFPALHIRNEQRFRDEICLRLAGIAAERLILGSHGDGCGLGPTSDLAIATDLALQMETKTGMGARLYQFGKGTAWDAFGAQSVPWLMDRVDEILRREMARAGDIVAAQRSLLLAVTKELEDTGFVLPDRFDHLRKEFEKGPSVAPIKRVRDPGRRASGTSQGDSRSRSSKEAQR</sequence>
<feature type="region of interest" description="Disordered" evidence="2">
    <location>
        <begin position="629"/>
        <end position="662"/>
    </location>
</feature>
<dbReference type="GO" id="GO:0004176">
    <property type="term" value="F:ATP-dependent peptidase activity"/>
    <property type="evidence" value="ECO:0007669"/>
    <property type="project" value="InterPro"/>
</dbReference>
<dbReference type="OrthoDB" id="9809379at2"/>
<dbReference type="PROSITE" id="PS00674">
    <property type="entry name" value="AAA"/>
    <property type="match status" value="1"/>
</dbReference>
<dbReference type="SUPFAM" id="SSF140990">
    <property type="entry name" value="FtsH protease domain-like"/>
    <property type="match status" value="1"/>
</dbReference>
<evidence type="ECO:0000313" key="4">
    <source>
        <dbReference type="EMBL" id="EJC80662.1"/>
    </source>
</evidence>
<keyword evidence="4" id="KW-0378">Hydrolase</keyword>
<dbReference type="RefSeq" id="WP_003581378.1">
    <property type="nucleotide sequence ID" value="NZ_JH719395.1"/>
</dbReference>
<keyword evidence="1" id="KW-0067">ATP-binding</keyword>
<dbReference type="SUPFAM" id="SSF52540">
    <property type="entry name" value="P-loop containing nucleoside triphosphate hydrolases"/>
    <property type="match status" value="1"/>
</dbReference>
<dbReference type="PANTHER" id="PTHR23076:SF97">
    <property type="entry name" value="ATP-DEPENDENT ZINC METALLOPROTEASE YME1L1"/>
    <property type="match status" value="1"/>
</dbReference>
<dbReference type="HOGENOM" id="CLU_000688_20_0_5"/>
<dbReference type="PANTHER" id="PTHR23076">
    <property type="entry name" value="METALLOPROTEASE M41 FTSH"/>
    <property type="match status" value="1"/>
</dbReference>
<dbReference type="CDD" id="cd19481">
    <property type="entry name" value="RecA-like_protease"/>
    <property type="match status" value="1"/>
</dbReference>
<feature type="compositionally biased region" description="Basic and acidic residues" evidence="2">
    <location>
        <begin position="652"/>
        <end position="662"/>
    </location>
</feature>
<name>J0CBY5_RHILT</name>
<organism evidence="4 5">
    <name type="scientific">Rhizobium leguminosarum bv. trifolii WSM2297</name>
    <dbReference type="NCBI Taxonomy" id="754762"/>
    <lineage>
        <taxon>Bacteria</taxon>
        <taxon>Pseudomonadati</taxon>
        <taxon>Pseudomonadota</taxon>
        <taxon>Alphaproteobacteria</taxon>
        <taxon>Hyphomicrobiales</taxon>
        <taxon>Rhizobiaceae</taxon>
        <taxon>Rhizobium/Agrobacterium group</taxon>
        <taxon>Rhizobium</taxon>
    </lineage>
</organism>
<evidence type="ECO:0000256" key="2">
    <source>
        <dbReference type="SAM" id="MobiDB-lite"/>
    </source>
</evidence>
<dbReference type="InterPro" id="IPR000642">
    <property type="entry name" value="Peptidase_M41"/>
</dbReference>
<comment type="similarity">
    <text evidence="1">Belongs to the AAA ATPase family.</text>
</comment>
<dbReference type="InterPro" id="IPR003959">
    <property type="entry name" value="ATPase_AAA_core"/>
</dbReference>
<dbReference type="GO" id="GO:0006508">
    <property type="term" value="P:proteolysis"/>
    <property type="evidence" value="ECO:0007669"/>
    <property type="project" value="UniProtKB-KW"/>
</dbReference>
<feature type="domain" description="AAA+ ATPase" evidence="3">
    <location>
        <begin position="231"/>
        <end position="370"/>
    </location>
</feature>
<dbReference type="GO" id="GO:0004222">
    <property type="term" value="F:metalloendopeptidase activity"/>
    <property type="evidence" value="ECO:0007669"/>
    <property type="project" value="InterPro"/>
</dbReference>
<dbReference type="GO" id="GO:0016887">
    <property type="term" value="F:ATP hydrolysis activity"/>
    <property type="evidence" value="ECO:0007669"/>
    <property type="project" value="InterPro"/>
</dbReference>
<dbReference type="Gene3D" id="1.20.58.760">
    <property type="entry name" value="Peptidase M41"/>
    <property type="match status" value="1"/>
</dbReference>
<dbReference type="InterPro" id="IPR027417">
    <property type="entry name" value="P-loop_NTPase"/>
</dbReference>
<keyword evidence="1" id="KW-0547">Nucleotide-binding</keyword>
<protein>
    <submittedName>
        <fullName evidence="4">ATP-dependent Zn protease</fullName>
    </submittedName>
</protein>
<reference evidence="4 5" key="1">
    <citation type="submission" date="2012-02" db="EMBL/GenBank/DDBJ databases">
        <title>Improved High-Quality Draft Sequence of Rhizobium leguminosarum bv. trifolii WSM2297.</title>
        <authorList>
            <consortium name="US DOE Joint Genome Institute"/>
            <person name="Lucas S."/>
            <person name="Han J."/>
            <person name="Lapidus A."/>
            <person name="Cheng J.-F."/>
            <person name="Goodwin L."/>
            <person name="Pitluck S."/>
            <person name="Peters L."/>
            <person name="Ovchinnikova G."/>
            <person name="Zhang X."/>
            <person name="Detter J.C."/>
            <person name="Han C."/>
            <person name="Tapia R."/>
            <person name="Land M."/>
            <person name="Hauser L."/>
            <person name="Kyrpides N."/>
            <person name="Ivanova N."/>
            <person name="Pagani I."/>
            <person name="Brau L."/>
            <person name="Yates R."/>
            <person name="O'Hara G."/>
            <person name="Rui T."/>
            <person name="Howieson J."/>
            <person name="Reeve W."/>
            <person name="Woyke T."/>
        </authorList>
    </citation>
    <scope>NUCLEOTIDE SEQUENCE [LARGE SCALE GENOMIC DNA]</scope>
    <source>
        <strain evidence="4 5">WSM2297</strain>
    </source>
</reference>
<dbReference type="GO" id="GO:0030163">
    <property type="term" value="P:protein catabolic process"/>
    <property type="evidence" value="ECO:0007669"/>
    <property type="project" value="TreeGrafter"/>
</dbReference>
<dbReference type="GO" id="GO:0005886">
    <property type="term" value="C:plasma membrane"/>
    <property type="evidence" value="ECO:0007669"/>
    <property type="project" value="TreeGrafter"/>
</dbReference>
<dbReference type="Gene3D" id="3.40.50.300">
    <property type="entry name" value="P-loop containing nucleotide triphosphate hydrolases"/>
    <property type="match status" value="1"/>
</dbReference>
<dbReference type="GO" id="GO:0005524">
    <property type="term" value="F:ATP binding"/>
    <property type="evidence" value="ECO:0007669"/>
    <property type="project" value="UniProtKB-KW"/>
</dbReference>
<dbReference type="Pfam" id="PF00004">
    <property type="entry name" value="AAA"/>
    <property type="match status" value="1"/>
</dbReference>